<protein>
    <submittedName>
        <fullName evidence="2">Gamma-glutamylcyclotransferase</fullName>
    </submittedName>
</protein>
<dbReference type="CDD" id="cd06661">
    <property type="entry name" value="GGCT_like"/>
    <property type="match status" value="1"/>
</dbReference>
<sequence length="135" mass="15470">MLMLTKVFVYGTLCQGQRYHHIIAPFAKHTQKATVRGTLYDLPVGYPAMIEGDNPVKGELVELQNVPEALRLLDELEDYEPNRDTNEYERIVVKAVTERGDEVECYLYLYAPNRREWLAEHGTLVPGGDWPSFKG</sequence>
<dbReference type="InterPro" id="IPR036568">
    <property type="entry name" value="GGCT-like_sf"/>
</dbReference>
<dbReference type="InterPro" id="IPR009288">
    <property type="entry name" value="AIG2-like_dom"/>
</dbReference>
<dbReference type="InterPro" id="IPR013024">
    <property type="entry name" value="GGCT-like"/>
</dbReference>
<evidence type="ECO:0000313" key="3">
    <source>
        <dbReference type="Proteomes" id="UP000271031"/>
    </source>
</evidence>
<dbReference type="EMBL" id="RHHQ01000003">
    <property type="protein sequence ID" value="RNB92330.1"/>
    <property type="molecule type" value="Genomic_DNA"/>
</dbReference>
<reference evidence="2 3" key="1">
    <citation type="submission" date="2018-10" db="EMBL/GenBank/DDBJ databases">
        <title>Phylogenomics of Brevibacillus.</title>
        <authorList>
            <person name="Dunlap C."/>
        </authorList>
    </citation>
    <scope>NUCLEOTIDE SEQUENCE [LARGE SCALE GENOMIC DNA]</scope>
    <source>
        <strain evidence="2 3">JCM 15716</strain>
    </source>
</reference>
<dbReference type="SUPFAM" id="SSF110857">
    <property type="entry name" value="Gamma-glutamyl cyclotransferase-like"/>
    <property type="match status" value="1"/>
</dbReference>
<evidence type="ECO:0000259" key="1">
    <source>
        <dbReference type="Pfam" id="PF06094"/>
    </source>
</evidence>
<dbReference type="Pfam" id="PF06094">
    <property type="entry name" value="GGACT"/>
    <property type="match status" value="1"/>
</dbReference>
<gene>
    <name evidence="2" type="ORF">EDM56_01110</name>
</gene>
<dbReference type="GO" id="GO:0016740">
    <property type="term" value="F:transferase activity"/>
    <property type="evidence" value="ECO:0007669"/>
    <property type="project" value="UniProtKB-KW"/>
</dbReference>
<keyword evidence="3" id="KW-1185">Reference proteome</keyword>
<keyword evidence="2" id="KW-0808">Transferase</keyword>
<proteinExistence type="predicted"/>
<organism evidence="2 3">
    <name type="scientific">Brevibacillus fluminis</name>
    <dbReference type="NCBI Taxonomy" id="511487"/>
    <lineage>
        <taxon>Bacteria</taxon>
        <taxon>Bacillati</taxon>
        <taxon>Bacillota</taxon>
        <taxon>Bacilli</taxon>
        <taxon>Bacillales</taxon>
        <taxon>Paenibacillaceae</taxon>
        <taxon>Brevibacillus</taxon>
    </lineage>
</organism>
<dbReference type="Gene3D" id="3.10.490.10">
    <property type="entry name" value="Gamma-glutamyl cyclotransferase-like"/>
    <property type="match status" value="1"/>
</dbReference>
<dbReference type="AlphaFoldDB" id="A0A3M8DVY1"/>
<evidence type="ECO:0000313" key="2">
    <source>
        <dbReference type="EMBL" id="RNB92330.1"/>
    </source>
</evidence>
<dbReference type="OrthoDB" id="8538589at2"/>
<comment type="caution">
    <text evidence="2">The sequence shown here is derived from an EMBL/GenBank/DDBJ whole genome shotgun (WGS) entry which is preliminary data.</text>
</comment>
<accession>A0A3M8DVY1</accession>
<name>A0A3M8DVY1_9BACL</name>
<feature type="domain" description="Gamma-glutamylcyclotransferase AIG2-like" evidence="1">
    <location>
        <begin position="7"/>
        <end position="130"/>
    </location>
</feature>
<dbReference type="Proteomes" id="UP000271031">
    <property type="component" value="Unassembled WGS sequence"/>
</dbReference>